<keyword evidence="9 12" id="KW-0288">FMN</keyword>
<dbReference type="CDD" id="cd04740">
    <property type="entry name" value="DHOD_1B_like"/>
    <property type="match status" value="1"/>
</dbReference>
<organism evidence="14 15">
    <name type="scientific">Lactobacillus amylolyticus DSM 11664</name>
    <dbReference type="NCBI Taxonomy" id="585524"/>
    <lineage>
        <taxon>Bacteria</taxon>
        <taxon>Bacillati</taxon>
        <taxon>Bacillota</taxon>
        <taxon>Bacilli</taxon>
        <taxon>Lactobacillales</taxon>
        <taxon>Lactobacillaceae</taxon>
        <taxon>Lactobacillus</taxon>
    </lineage>
</organism>
<proteinExistence type="inferred from homology"/>
<dbReference type="GO" id="GO:0005737">
    <property type="term" value="C:cytoplasm"/>
    <property type="evidence" value="ECO:0007669"/>
    <property type="project" value="UniProtKB-SubCell"/>
</dbReference>
<feature type="binding site" evidence="12">
    <location>
        <begin position="57"/>
        <end position="58"/>
    </location>
    <ligand>
        <name>FMN</name>
        <dbReference type="ChEBI" id="CHEBI:58210"/>
    </ligand>
</feature>
<dbReference type="NCBIfam" id="TIGR01037">
    <property type="entry name" value="pyrD_sub1_fam"/>
    <property type="match status" value="1"/>
</dbReference>
<evidence type="ECO:0000256" key="10">
    <source>
        <dbReference type="ARBA" id="ARBA00022975"/>
    </source>
</evidence>
<dbReference type="Proteomes" id="UP000004069">
    <property type="component" value="Unassembled WGS sequence"/>
</dbReference>
<dbReference type="InterPro" id="IPR005720">
    <property type="entry name" value="Dihydroorotate_DH_cat"/>
</dbReference>
<comment type="subcellular location">
    <subcellularLocation>
        <location evidence="3 12">Cytoplasm</location>
    </subcellularLocation>
</comment>
<comment type="catalytic activity">
    <reaction evidence="12">
        <text>(S)-dihydroorotate + A = orotate + AH2</text>
        <dbReference type="Rhea" id="RHEA:18073"/>
        <dbReference type="ChEBI" id="CHEBI:13193"/>
        <dbReference type="ChEBI" id="CHEBI:17499"/>
        <dbReference type="ChEBI" id="CHEBI:30839"/>
        <dbReference type="ChEBI" id="CHEBI:30864"/>
    </reaction>
</comment>
<evidence type="ECO:0000256" key="9">
    <source>
        <dbReference type="ARBA" id="ARBA00022643"/>
    </source>
</evidence>
<dbReference type="SUPFAM" id="SSF51395">
    <property type="entry name" value="FMN-linked oxidoreductases"/>
    <property type="match status" value="1"/>
</dbReference>
<comment type="catalytic activity">
    <reaction evidence="1">
        <text>(S)-dihydroorotate + fumarate = orotate + succinate</text>
        <dbReference type="Rhea" id="RHEA:30059"/>
        <dbReference type="ChEBI" id="CHEBI:29806"/>
        <dbReference type="ChEBI" id="CHEBI:30031"/>
        <dbReference type="ChEBI" id="CHEBI:30839"/>
        <dbReference type="ChEBI" id="CHEBI:30864"/>
        <dbReference type="EC" id="1.3.98.1"/>
    </reaction>
</comment>
<comment type="cofactor">
    <cofactor evidence="12">
        <name>FMN</name>
        <dbReference type="ChEBI" id="CHEBI:58210"/>
    </cofactor>
    <text evidence="12">Binds 1 FMN per subunit.</text>
</comment>
<evidence type="ECO:0000256" key="4">
    <source>
        <dbReference type="ARBA" id="ARBA00004725"/>
    </source>
</evidence>
<feature type="binding site" evidence="12">
    <location>
        <position position="205"/>
    </location>
    <ligand>
        <name>FMN</name>
        <dbReference type="ChEBI" id="CHEBI:58210"/>
    </ligand>
</feature>
<evidence type="ECO:0000256" key="8">
    <source>
        <dbReference type="ARBA" id="ARBA00022630"/>
    </source>
</evidence>
<dbReference type="NCBIfam" id="NF005574">
    <property type="entry name" value="PRK07259.1"/>
    <property type="match status" value="1"/>
</dbReference>
<evidence type="ECO:0000256" key="2">
    <source>
        <dbReference type="ARBA" id="ARBA00002934"/>
    </source>
</evidence>
<dbReference type="AlphaFoldDB" id="D4YSB9"/>
<feature type="binding site" evidence="12">
    <location>
        <position position="141"/>
    </location>
    <ligand>
        <name>FMN</name>
        <dbReference type="ChEBI" id="CHEBI:58210"/>
    </ligand>
</feature>
<feature type="binding site" evidence="12">
    <location>
        <position position="32"/>
    </location>
    <ligand>
        <name>FMN</name>
        <dbReference type="ChEBI" id="CHEBI:58210"/>
    </ligand>
</feature>
<keyword evidence="15" id="KW-1185">Reference proteome</keyword>
<feature type="binding site" evidence="12">
    <location>
        <begin position="206"/>
        <end position="207"/>
    </location>
    <ligand>
        <name>substrate</name>
    </ligand>
</feature>
<comment type="similarity">
    <text evidence="5 12">Belongs to the dihydroorotate dehydrogenase family. Type 1 subfamily.</text>
</comment>
<keyword evidence="10 12" id="KW-0665">Pyrimidine biosynthesis</keyword>
<dbReference type="HAMAP" id="MF_00224">
    <property type="entry name" value="DHO_dh_type1"/>
    <property type="match status" value="1"/>
</dbReference>
<dbReference type="EMBL" id="ADNY01000013">
    <property type="protein sequence ID" value="EFG55934.1"/>
    <property type="molecule type" value="Genomic_DNA"/>
</dbReference>
<feature type="binding site" evidence="12">
    <location>
        <position position="179"/>
    </location>
    <ligand>
        <name>FMN</name>
        <dbReference type="ChEBI" id="CHEBI:58210"/>
    </ligand>
</feature>
<evidence type="ECO:0000256" key="6">
    <source>
        <dbReference type="ARBA" id="ARBA00011738"/>
    </source>
</evidence>
<dbReference type="PANTHER" id="PTHR48109:SF1">
    <property type="entry name" value="DIHYDROOROTATE DEHYDROGENASE (FUMARATE)"/>
    <property type="match status" value="1"/>
</dbReference>
<reference evidence="14 15" key="1">
    <citation type="submission" date="2010-04" db="EMBL/GenBank/DDBJ databases">
        <authorList>
            <person name="Muzny D."/>
            <person name="Qin X."/>
            <person name="Deng J."/>
            <person name="Jiang H."/>
            <person name="Liu Y."/>
            <person name="Qu J."/>
            <person name="Song X.-Z."/>
            <person name="Zhang L."/>
            <person name="Thornton R."/>
            <person name="Coyle M."/>
            <person name="Francisco L."/>
            <person name="Jackson L."/>
            <person name="Javaid M."/>
            <person name="Korchina V."/>
            <person name="Kovar C."/>
            <person name="Mata R."/>
            <person name="Mathew T."/>
            <person name="Ngo R."/>
            <person name="Nguyen L."/>
            <person name="Nguyen N."/>
            <person name="Okwuonu G."/>
            <person name="Ongeri F."/>
            <person name="Pham C."/>
            <person name="Simmons D."/>
            <person name="Wilczek-Boney K."/>
            <person name="Hale W."/>
            <person name="Jakkamsetti A."/>
            <person name="Pham P."/>
            <person name="Ruth R."/>
            <person name="San Lucas F."/>
            <person name="Warren J."/>
            <person name="Zhang J."/>
            <person name="Zhao Z."/>
            <person name="Zhou C."/>
            <person name="Zhu D."/>
            <person name="Lee S."/>
            <person name="Bess C."/>
            <person name="Blankenburg K."/>
            <person name="Forbes L."/>
            <person name="Fu Q."/>
            <person name="Gubbala S."/>
            <person name="Hirani K."/>
            <person name="Jayaseelan J.C."/>
            <person name="Lara F."/>
            <person name="Munidasa M."/>
            <person name="Palculict T."/>
            <person name="Patil S."/>
            <person name="Pu L.-L."/>
            <person name="Saada N."/>
            <person name="Tang L."/>
            <person name="Weissenberger G."/>
            <person name="Zhu Y."/>
            <person name="Hemphill L."/>
            <person name="Shang Y."/>
            <person name="Youmans B."/>
            <person name="Ayvaz T."/>
            <person name="Ross M."/>
            <person name="Santibanez J."/>
            <person name="Aqrawi P."/>
            <person name="Gross S."/>
            <person name="Joshi V."/>
            <person name="Fowler G."/>
            <person name="Nazareth L."/>
            <person name="Reid J."/>
            <person name="Worley K."/>
            <person name="Petrosino J."/>
            <person name="Highlander S."/>
            <person name="Gibbs R."/>
        </authorList>
    </citation>
    <scope>NUCLEOTIDE SEQUENCE [LARGE SCALE GENOMIC DNA]</scope>
    <source>
        <strain evidence="14 15">DSM 11664</strain>
    </source>
</reference>
<evidence type="ECO:0000256" key="3">
    <source>
        <dbReference type="ARBA" id="ARBA00004496"/>
    </source>
</evidence>
<dbReference type="UniPathway" id="UPA00070"/>
<feature type="binding site" evidence="12">
    <location>
        <begin position="81"/>
        <end position="85"/>
    </location>
    <ligand>
        <name>substrate</name>
    </ligand>
</feature>
<evidence type="ECO:0000256" key="7">
    <source>
        <dbReference type="ARBA" id="ARBA00022490"/>
    </source>
</evidence>
<evidence type="ECO:0000256" key="5">
    <source>
        <dbReference type="ARBA" id="ARBA00008008"/>
    </source>
</evidence>
<keyword evidence="11 12" id="KW-0560">Oxidoreductase</keyword>
<evidence type="ECO:0000256" key="11">
    <source>
        <dbReference type="ARBA" id="ARBA00023002"/>
    </source>
</evidence>
<dbReference type="Gene3D" id="3.20.20.70">
    <property type="entry name" value="Aldolase class I"/>
    <property type="match status" value="1"/>
</dbReference>
<dbReference type="InterPro" id="IPR049622">
    <property type="entry name" value="Dihydroorotate_DH_I"/>
</dbReference>
<comment type="function">
    <text evidence="2">Catalyzes the conversion of dihydroorotate to orotate with fumarate as the electron acceptor.</text>
</comment>
<dbReference type="InterPro" id="IPR050074">
    <property type="entry name" value="DHO_dehydrogenase"/>
</dbReference>
<dbReference type="InterPro" id="IPR013785">
    <property type="entry name" value="Aldolase_TIM"/>
</dbReference>
<dbReference type="GO" id="GO:1990663">
    <property type="term" value="F:dihydroorotate dehydrogenase (fumarate) activity"/>
    <property type="evidence" value="ECO:0007669"/>
    <property type="project" value="UniProtKB-EC"/>
</dbReference>
<feature type="domain" description="Dihydroorotate dehydrogenase catalytic" evidence="13">
    <location>
        <begin position="16"/>
        <end position="300"/>
    </location>
</feature>
<dbReference type="Pfam" id="PF01180">
    <property type="entry name" value="DHO_dh"/>
    <property type="match status" value="1"/>
</dbReference>
<dbReference type="GO" id="GO:0006207">
    <property type="term" value="P:'de novo' pyrimidine nucleobase biosynthetic process"/>
    <property type="evidence" value="ECO:0007669"/>
    <property type="project" value="InterPro"/>
</dbReference>
<feature type="binding site" evidence="12">
    <location>
        <begin position="279"/>
        <end position="280"/>
    </location>
    <ligand>
        <name>FMN</name>
        <dbReference type="ChEBI" id="CHEBI:58210"/>
    </ligand>
</feature>
<dbReference type="InterPro" id="IPR012135">
    <property type="entry name" value="Dihydroorotate_DH_1_2"/>
</dbReference>
<name>D4YSB9_9LACO</name>
<feature type="binding site" evidence="12">
    <location>
        <begin position="257"/>
        <end position="258"/>
    </location>
    <ligand>
        <name>FMN</name>
        <dbReference type="ChEBI" id="CHEBI:58210"/>
    </ligand>
</feature>
<dbReference type="GO" id="GO:0044205">
    <property type="term" value="P:'de novo' UMP biosynthetic process"/>
    <property type="evidence" value="ECO:0007669"/>
    <property type="project" value="UniProtKB-UniRule"/>
</dbReference>
<comment type="caution">
    <text evidence="12">Lacks conserved residue(s) required for the propagation of feature annotation.</text>
</comment>
<evidence type="ECO:0000313" key="15">
    <source>
        <dbReference type="Proteomes" id="UP000004069"/>
    </source>
</evidence>
<dbReference type="PIRSF" id="PIRSF000164">
    <property type="entry name" value="DHO_oxidase"/>
    <property type="match status" value="1"/>
</dbReference>
<dbReference type="PROSITE" id="PS00912">
    <property type="entry name" value="DHODEHASE_2"/>
    <property type="match status" value="1"/>
</dbReference>
<comment type="caution">
    <text evidence="14">The sequence shown here is derived from an EMBL/GenBank/DDBJ whole genome shotgun (WGS) entry which is preliminary data.</text>
</comment>
<dbReference type="InterPro" id="IPR033888">
    <property type="entry name" value="DHOD_1B"/>
</dbReference>
<dbReference type="InterPro" id="IPR024920">
    <property type="entry name" value="Dihydroorotate_DH_1"/>
</dbReference>
<dbReference type="InterPro" id="IPR001295">
    <property type="entry name" value="Dihydroorotate_DH_CS"/>
</dbReference>
<dbReference type="eggNOG" id="COG0167">
    <property type="taxonomic scope" value="Bacteria"/>
</dbReference>
<dbReference type="FunFam" id="3.20.20.70:FF:000027">
    <property type="entry name" value="Dihydropyrimidine dehydrogenase [NADP(+)]"/>
    <property type="match status" value="1"/>
</dbReference>
<evidence type="ECO:0000259" key="13">
    <source>
        <dbReference type="Pfam" id="PF01180"/>
    </source>
</evidence>
<feature type="binding site" evidence="12">
    <location>
        <position position="57"/>
    </location>
    <ligand>
        <name>substrate</name>
    </ligand>
</feature>
<keyword evidence="8 12" id="KW-0285">Flavoprotein</keyword>
<dbReference type="EC" id="1.3.-.-" evidence="12"/>
<keyword evidence="7 12" id="KW-0963">Cytoplasm</keyword>
<evidence type="ECO:0000256" key="1">
    <source>
        <dbReference type="ARBA" id="ARBA00001694"/>
    </source>
</evidence>
<protein>
    <recommendedName>
        <fullName evidence="12">Dihydroorotate dehydrogenase</fullName>
        <shortName evidence="12">DHOD</shortName>
        <shortName evidence="12">DHODase</shortName>
        <shortName evidence="12">DHOdehase</shortName>
        <ecNumber evidence="12">1.3.-.-</ecNumber>
    </recommendedName>
</protein>
<comment type="pathway">
    <text evidence="4 12">Pyrimidine metabolism; UMP biosynthesis via de novo pathway.</text>
</comment>
<dbReference type="STRING" id="83683.B1745_02515"/>
<evidence type="ECO:0000256" key="12">
    <source>
        <dbReference type="HAMAP-Rule" id="MF_00224"/>
    </source>
</evidence>
<gene>
    <name evidence="12 14" type="primary">pyrD</name>
    <name evidence="14" type="ORF">HMPREF0493_0397</name>
</gene>
<feature type="binding site" evidence="12">
    <location>
        <position position="141"/>
    </location>
    <ligand>
        <name>substrate</name>
    </ligand>
</feature>
<evidence type="ECO:0000313" key="14">
    <source>
        <dbReference type="EMBL" id="EFG55934.1"/>
    </source>
</evidence>
<dbReference type="PANTHER" id="PTHR48109">
    <property type="entry name" value="DIHYDROOROTATE DEHYDROGENASE (QUINONE), MITOCHONDRIAL-RELATED"/>
    <property type="match status" value="1"/>
</dbReference>
<accession>D4YSB9</accession>
<sequence>MTVSIHFWRKNMTNIHVALPGLALKNPLMPASGTFGFGDVPAANKFDLNKLGAMVIKTTTPQATTGNPQPQIAVLDDGVLNSVGLTNPGVDAVISDKLTKFRKKYPELPIMASVGGDDEAGYVEVARKLSASGLVNTLEINVSCPNVARGGMSFGVHPDVIEDLTKKIKDVVNIPIYVKLTPNVTDIVEIAKAAQAGGADGISMINTVLGMEIDLKSRKPVLGHNMGGFSGHAIKPIAIRMIAQVHQAVDLPIIGMGGIETAEDVVEFFLAGASAVAVGTAHFHDALACPHIAQALPDLLKKLHVDDINDLVGQVEFN</sequence>
<feature type="active site" description="Nucleophile" evidence="12">
    <location>
        <position position="144"/>
    </location>
</feature>
<comment type="subunit">
    <text evidence="6">Homodimer.</text>
</comment>
<feature type="binding site" evidence="12">
    <location>
        <position position="231"/>
    </location>
    <ligand>
        <name>FMN</name>
        <dbReference type="ChEBI" id="CHEBI:58210"/>
    </ligand>
</feature>